<name>A0ABV3R1J1_9HYPH</name>
<dbReference type="SUPFAM" id="SSF53448">
    <property type="entry name" value="Nucleotide-diphospho-sugar transferases"/>
    <property type="match status" value="1"/>
</dbReference>
<evidence type="ECO:0000256" key="1">
    <source>
        <dbReference type="SAM" id="MobiDB-lite"/>
    </source>
</evidence>
<gene>
    <name evidence="3" type="ORF">ABUE31_14495</name>
</gene>
<reference evidence="3 4" key="1">
    <citation type="submission" date="2024-06" db="EMBL/GenBank/DDBJ databases">
        <authorList>
            <person name="Tuo L."/>
        </authorList>
    </citation>
    <scope>NUCLEOTIDE SEQUENCE [LARGE SCALE GENOMIC DNA]</scope>
    <source>
        <strain evidence="3 4">ZMM04-5</strain>
    </source>
</reference>
<dbReference type="Pfam" id="PF00535">
    <property type="entry name" value="Glycos_transf_2"/>
    <property type="match status" value="1"/>
</dbReference>
<evidence type="ECO:0000259" key="2">
    <source>
        <dbReference type="Pfam" id="PF00535"/>
    </source>
</evidence>
<dbReference type="RefSeq" id="WP_367724359.1">
    <property type="nucleotide sequence ID" value="NZ_JBFOCI010000004.1"/>
</dbReference>
<proteinExistence type="predicted"/>
<feature type="region of interest" description="Disordered" evidence="1">
    <location>
        <begin position="1"/>
        <end position="35"/>
    </location>
</feature>
<evidence type="ECO:0000313" key="4">
    <source>
        <dbReference type="Proteomes" id="UP001556196"/>
    </source>
</evidence>
<dbReference type="PANTHER" id="PTHR22916">
    <property type="entry name" value="GLYCOSYLTRANSFERASE"/>
    <property type="match status" value="1"/>
</dbReference>
<accession>A0ABV3R1J1</accession>
<dbReference type="EMBL" id="JBFOCI010000004">
    <property type="protein sequence ID" value="MEW9807199.1"/>
    <property type="molecule type" value="Genomic_DNA"/>
</dbReference>
<organism evidence="3 4">
    <name type="scientific">Mesorhizobium marinum</name>
    <dbReference type="NCBI Taxonomy" id="3228790"/>
    <lineage>
        <taxon>Bacteria</taxon>
        <taxon>Pseudomonadati</taxon>
        <taxon>Pseudomonadota</taxon>
        <taxon>Alphaproteobacteria</taxon>
        <taxon>Hyphomicrobiales</taxon>
        <taxon>Phyllobacteriaceae</taxon>
        <taxon>Mesorhizobium</taxon>
    </lineage>
</organism>
<keyword evidence="4" id="KW-1185">Reference proteome</keyword>
<dbReference type="InterPro" id="IPR029044">
    <property type="entry name" value="Nucleotide-diphossugar_trans"/>
</dbReference>
<sequence length="390" mass="42843">MLDDQHASGLTVIGTVEPAPRPANGSLRDARAPMDGADILPANSGSHLHLPLVSVTIPCFNQEAFIEAAIRSVAAQSYGAFECVVVDDMSTDDSRSRIQACLDEMGDSRFRLLTQSVNRGQMATMMAGLDATDAPLAAFLDGDDVWHPRFLECHVRTHLSTVGTAAMSSSDQLLMDSSGVMLAGGYPSFRLGDPRRSARATGKYKEVEHGAAKLVFVDREVSGWLWSSTSGMMFRRDVLSIIRVPDPDRIRMCADEYLAFAAHMLGGSVRIEQVLGSYRLHPKNGWADGRIIGSNAPLGATRPDTGKAIREALADRWCAIAPGLEHMVPRVAMRRSLVAFIGWQAAFDLSDRNPQAAFLLHDWATPARRLWLRLVRLLPSRLRPKHFRSR</sequence>
<comment type="caution">
    <text evidence="3">The sequence shown here is derived from an EMBL/GenBank/DDBJ whole genome shotgun (WGS) entry which is preliminary data.</text>
</comment>
<dbReference type="Gene3D" id="3.90.550.10">
    <property type="entry name" value="Spore Coat Polysaccharide Biosynthesis Protein SpsA, Chain A"/>
    <property type="match status" value="1"/>
</dbReference>
<dbReference type="CDD" id="cd00761">
    <property type="entry name" value="Glyco_tranf_GTA_type"/>
    <property type="match status" value="1"/>
</dbReference>
<feature type="domain" description="Glycosyltransferase 2-like" evidence="2">
    <location>
        <begin position="54"/>
        <end position="156"/>
    </location>
</feature>
<dbReference type="InterPro" id="IPR001173">
    <property type="entry name" value="Glyco_trans_2-like"/>
</dbReference>
<protein>
    <submittedName>
        <fullName evidence="3">Glycosyltransferase family 2 protein</fullName>
    </submittedName>
</protein>
<evidence type="ECO:0000313" key="3">
    <source>
        <dbReference type="EMBL" id="MEW9807199.1"/>
    </source>
</evidence>
<dbReference type="Proteomes" id="UP001556196">
    <property type="component" value="Unassembled WGS sequence"/>
</dbReference>